<dbReference type="AlphaFoldDB" id="A0A0J7ABM3"/>
<keyword evidence="2" id="KW-1185">Reference proteome</keyword>
<organism evidence="1 2">
    <name type="scientific">Streptomyces roseus</name>
    <dbReference type="NCBI Taxonomy" id="66430"/>
    <lineage>
        <taxon>Bacteria</taxon>
        <taxon>Bacillati</taxon>
        <taxon>Actinomycetota</taxon>
        <taxon>Actinomycetes</taxon>
        <taxon>Kitasatosporales</taxon>
        <taxon>Streptomycetaceae</taxon>
        <taxon>Streptomyces</taxon>
    </lineage>
</organism>
<dbReference type="EMBL" id="LFML01000126">
    <property type="protein sequence ID" value="KMO94641.1"/>
    <property type="molecule type" value="Genomic_DNA"/>
</dbReference>
<evidence type="ECO:0000313" key="2">
    <source>
        <dbReference type="Proteomes" id="UP000035932"/>
    </source>
</evidence>
<protein>
    <submittedName>
        <fullName evidence="1">Uncharacterized protein</fullName>
    </submittedName>
</protein>
<comment type="caution">
    <text evidence="1">The sequence shown here is derived from an EMBL/GenBank/DDBJ whole genome shotgun (WGS) entry which is preliminary data.</text>
</comment>
<reference evidence="1 2" key="1">
    <citation type="submission" date="2015-06" db="EMBL/GenBank/DDBJ databases">
        <title>Recapitulation of the evolution of biosynthetic gene clusters reveals hidden chemical diversity on bacterial genomes.</title>
        <authorList>
            <person name="Cruz-Morales P."/>
            <person name="Martinez-Guerrero C."/>
            <person name="Morales-Escalante M.A."/>
            <person name="Yanez-Guerra L.A."/>
            <person name="Kopp J.F."/>
            <person name="Feldmann J."/>
            <person name="Ramos-Aboites H.E."/>
            <person name="Barona-Gomez F."/>
        </authorList>
    </citation>
    <scope>NUCLEOTIDE SEQUENCE [LARGE SCALE GENOMIC DNA]</scope>
    <source>
        <strain evidence="1 2">ATCC 31245</strain>
    </source>
</reference>
<accession>A0A0J7ABM3</accession>
<sequence>MDMQRIVVVLAEEAEQQIRDQVWNLDSSDRAMARETEGRLRDAVAPQDVQDALPQIKRLEHLRETLAVLAISLARTHGRMAWFLSGALHALEPVLRWRALPSDGGGTFGTVLPSSEDYTEAENAVRRLQDALAQIATERVGPGSVHPDQQANEV</sequence>
<dbReference type="Proteomes" id="UP000035932">
    <property type="component" value="Unassembled WGS sequence"/>
</dbReference>
<evidence type="ECO:0000313" key="1">
    <source>
        <dbReference type="EMBL" id="KMO94641.1"/>
    </source>
</evidence>
<proteinExistence type="predicted"/>
<name>A0A0J7ABM3_9ACTN</name>
<dbReference type="PATRIC" id="fig|66430.4.peg.1280"/>
<gene>
    <name evidence="1" type="ORF">ACS04_28195</name>
</gene>
<dbReference type="RefSeq" id="WP_048479751.1">
    <property type="nucleotide sequence ID" value="NZ_JBIRUD010000001.1"/>
</dbReference>